<accession>A0ABV4P696</accession>
<organism evidence="1 2">
    <name type="scientific">Microbulbifer epialgicus</name>
    <dbReference type="NCBI Taxonomy" id="393907"/>
    <lineage>
        <taxon>Bacteria</taxon>
        <taxon>Pseudomonadati</taxon>
        <taxon>Pseudomonadota</taxon>
        <taxon>Gammaproteobacteria</taxon>
        <taxon>Cellvibrionales</taxon>
        <taxon>Microbulbiferaceae</taxon>
        <taxon>Microbulbifer</taxon>
    </lineage>
</organism>
<name>A0ABV4P696_9GAMM</name>
<comment type="caution">
    <text evidence="1">The sequence shown here is derived from an EMBL/GenBank/DDBJ whole genome shotgun (WGS) entry which is preliminary data.</text>
</comment>
<reference evidence="1 2" key="1">
    <citation type="submission" date="2024-08" db="EMBL/GenBank/DDBJ databases">
        <authorList>
            <person name="Ishaq N."/>
        </authorList>
    </citation>
    <scope>NUCLEOTIDE SEQUENCE [LARGE SCALE GENOMIC DNA]</scope>
    <source>
        <strain evidence="1 2">DSM 18651</strain>
    </source>
</reference>
<proteinExistence type="predicted"/>
<protein>
    <submittedName>
        <fullName evidence="1">Uncharacterized protein</fullName>
    </submittedName>
</protein>
<keyword evidence="2" id="KW-1185">Reference proteome</keyword>
<dbReference type="Proteomes" id="UP001569428">
    <property type="component" value="Unassembled WGS sequence"/>
</dbReference>
<dbReference type="RefSeq" id="WP_371841731.1">
    <property type="nucleotide sequence ID" value="NZ_JBGMEK010000162.1"/>
</dbReference>
<sequence>MMDTDSIIFAREPCPGDEVMTYEFLVKPSLKTSVLDILKESTNELALARALCRNGILEAGDSYV</sequence>
<evidence type="ECO:0000313" key="2">
    <source>
        <dbReference type="Proteomes" id="UP001569428"/>
    </source>
</evidence>
<evidence type="ECO:0000313" key="1">
    <source>
        <dbReference type="EMBL" id="MFA0813896.1"/>
    </source>
</evidence>
<gene>
    <name evidence="1" type="ORF">ACCI49_23790</name>
</gene>
<dbReference type="EMBL" id="JBGMEK010000162">
    <property type="protein sequence ID" value="MFA0813896.1"/>
    <property type="molecule type" value="Genomic_DNA"/>
</dbReference>